<reference evidence="2" key="1">
    <citation type="submission" date="2016-06" db="EMBL/GenBank/DDBJ databases">
        <title>Parallel loss of symbiosis genes in relatives of nitrogen-fixing non-legume Parasponia.</title>
        <authorList>
            <person name="Van Velzen R."/>
            <person name="Holmer R."/>
            <person name="Bu F."/>
            <person name="Rutten L."/>
            <person name="Van Zeijl A."/>
            <person name="Liu W."/>
            <person name="Santuari L."/>
            <person name="Cao Q."/>
            <person name="Sharma T."/>
            <person name="Shen D."/>
            <person name="Roswanjaya Y."/>
            <person name="Wardhani T."/>
            <person name="Kalhor M.S."/>
            <person name="Jansen J."/>
            <person name="Van den Hoogen J."/>
            <person name="Gungor B."/>
            <person name="Hartog M."/>
            <person name="Hontelez J."/>
            <person name="Verver J."/>
            <person name="Yang W.-C."/>
            <person name="Schijlen E."/>
            <person name="Repin R."/>
            <person name="Schilthuizen M."/>
            <person name="Schranz E."/>
            <person name="Heidstra R."/>
            <person name="Miyata K."/>
            <person name="Fedorova E."/>
            <person name="Kohlen W."/>
            <person name="Bisseling T."/>
            <person name="Smit S."/>
            <person name="Geurts R."/>
        </authorList>
    </citation>
    <scope>NUCLEOTIDE SEQUENCE [LARGE SCALE GENOMIC DNA]</scope>
    <source>
        <strain evidence="2">cv. WU1-14</strain>
    </source>
</reference>
<accession>A0A2P5BU52</accession>
<evidence type="ECO:0000313" key="2">
    <source>
        <dbReference type="Proteomes" id="UP000237105"/>
    </source>
</evidence>
<organism evidence="1 2">
    <name type="scientific">Parasponia andersonii</name>
    <name type="common">Sponia andersonii</name>
    <dbReference type="NCBI Taxonomy" id="3476"/>
    <lineage>
        <taxon>Eukaryota</taxon>
        <taxon>Viridiplantae</taxon>
        <taxon>Streptophyta</taxon>
        <taxon>Embryophyta</taxon>
        <taxon>Tracheophyta</taxon>
        <taxon>Spermatophyta</taxon>
        <taxon>Magnoliopsida</taxon>
        <taxon>eudicotyledons</taxon>
        <taxon>Gunneridae</taxon>
        <taxon>Pentapetalae</taxon>
        <taxon>rosids</taxon>
        <taxon>fabids</taxon>
        <taxon>Rosales</taxon>
        <taxon>Cannabaceae</taxon>
        <taxon>Parasponia</taxon>
    </lineage>
</organism>
<dbReference type="Proteomes" id="UP000237105">
    <property type="component" value="Unassembled WGS sequence"/>
</dbReference>
<dbReference type="EMBL" id="JXTB01000222">
    <property type="protein sequence ID" value="PON52321.1"/>
    <property type="molecule type" value="Genomic_DNA"/>
</dbReference>
<evidence type="ECO:0000313" key="1">
    <source>
        <dbReference type="EMBL" id="PON52321.1"/>
    </source>
</evidence>
<name>A0A2P5BU52_PARAD</name>
<comment type="caution">
    <text evidence="1">The sequence shown here is derived from an EMBL/GenBank/DDBJ whole genome shotgun (WGS) entry which is preliminary data.</text>
</comment>
<dbReference type="AlphaFoldDB" id="A0A2P5BU52"/>
<protein>
    <submittedName>
        <fullName evidence="1">Uncharacterized protein</fullName>
    </submittedName>
</protein>
<gene>
    <name evidence="1" type="ORF">PanWU01x14_210320</name>
</gene>
<proteinExistence type="predicted"/>
<sequence length="83" mass="9294">MSKNGSFHLWVELMANREGLLLARSHDLSPESNETDSLQAAMAVNSHTTTRADGALIGDIISLLTLIPHHNRRCFLLSYLQEY</sequence>
<keyword evidence="2" id="KW-1185">Reference proteome</keyword>